<evidence type="ECO:0000313" key="4">
    <source>
        <dbReference type="Proteomes" id="UP001416858"/>
    </source>
</evidence>
<comment type="caution">
    <text evidence="3">The sequence shown here is derived from an EMBL/GenBank/DDBJ whole genome shotgun (WGS) entry which is preliminary data.</text>
</comment>
<dbReference type="Gene3D" id="2.30.30.700">
    <property type="entry name" value="SLA1 homology domain 1"/>
    <property type="match status" value="1"/>
</dbReference>
<dbReference type="Proteomes" id="UP001416858">
    <property type="component" value="Unassembled WGS sequence"/>
</dbReference>
<feature type="coiled-coil region" evidence="1">
    <location>
        <begin position="295"/>
        <end position="324"/>
    </location>
</feature>
<dbReference type="Pfam" id="PF03983">
    <property type="entry name" value="SHD1"/>
    <property type="match status" value="1"/>
</dbReference>
<dbReference type="InterPro" id="IPR007131">
    <property type="entry name" value="SHD1"/>
</dbReference>
<proteinExistence type="predicted"/>
<evidence type="ECO:0000313" key="3">
    <source>
        <dbReference type="EMBL" id="GAA5506964.1"/>
    </source>
</evidence>
<dbReference type="EMBL" id="BAABRO010000004">
    <property type="protein sequence ID" value="GAA5506964.1"/>
    <property type="molecule type" value="Genomic_DNA"/>
</dbReference>
<sequence length="567" mass="62718">MILDLRSHAHGMLPVFALFALGFASPLVSAQTLRYQPDPGTKFAYRFEISVDGGSETTHYKGITKYEVESRNKDQIQLTYRGGLSESKSYKNVDRGRRGPFGFRSFPPSIPSPFSRPAFAGKTQTTNQITLSSRGEVIKLVRDSQLPFLLGNVSLIPFEPLPETEEREWQFDSGIAVTQKDRQDRFGPGGFGPGGFGPGGIDPFGRRTDNDTTRSAVEKTSFQLQRQQDDLLVFKKDYELKMPETEDGVAYEMSGSGTWSFDKSVNMPAGIDFKYKLIVKSKNSTTTLPISMKYERLSQQEIDAIEAEAKRVAEERAMAAAKAKAEAEAPLTEAQKADALASLASNDAARQIQTLGELAKKNLSDPDPQIVAAMRPLVDSDDDKLRKAAHSAMLRWDAEYKRIASLKSAYDRSGVVDDTKREVNLLTTLYVGQIVQVNEHGPFWKPATIEEILTDGQVRVELRGGGNRKITVARRKIQLAPEDLPQPNKPAATAAATLATQSRTWSDASGRFKVDAILLRVEGASVVLKRADNREVTVPIVSLSEADKDFLRELQQQRAAVKNPFEP</sequence>
<evidence type="ECO:0000256" key="1">
    <source>
        <dbReference type="SAM" id="Coils"/>
    </source>
</evidence>
<evidence type="ECO:0000259" key="2">
    <source>
        <dbReference type="Pfam" id="PF03983"/>
    </source>
</evidence>
<name>A0ABP9VP73_9BACT</name>
<keyword evidence="1" id="KW-0175">Coiled coil</keyword>
<protein>
    <recommendedName>
        <fullName evidence="2">SLA1 homology domain-containing protein</fullName>
    </recommendedName>
</protein>
<organism evidence="3 4">
    <name type="scientific">Novipirellula caenicola</name>
    <dbReference type="NCBI Taxonomy" id="1536901"/>
    <lineage>
        <taxon>Bacteria</taxon>
        <taxon>Pseudomonadati</taxon>
        <taxon>Planctomycetota</taxon>
        <taxon>Planctomycetia</taxon>
        <taxon>Pirellulales</taxon>
        <taxon>Pirellulaceae</taxon>
        <taxon>Novipirellula</taxon>
    </lineage>
</organism>
<accession>A0ABP9VP73</accession>
<reference evidence="3 4" key="1">
    <citation type="submission" date="2024-02" db="EMBL/GenBank/DDBJ databases">
        <title>Rhodopirellula caenicola NBRC 110016.</title>
        <authorList>
            <person name="Ichikawa N."/>
            <person name="Katano-Makiyama Y."/>
            <person name="Hidaka K."/>
        </authorList>
    </citation>
    <scope>NUCLEOTIDE SEQUENCE [LARGE SCALE GENOMIC DNA]</scope>
    <source>
        <strain evidence="3 4">NBRC 110016</strain>
    </source>
</reference>
<feature type="domain" description="SLA1 homology" evidence="2">
    <location>
        <begin position="500"/>
        <end position="557"/>
    </location>
</feature>
<gene>
    <name evidence="3" type="ORF">Rcae01_02417</name>
</gene>
<keyword evidence="4" id="KW-1185">Reference proteome</keyword>